<evidence type="ECO:0000256" key="1">
    <source>
        <dbReference type="ARBA" id="ARBA00008898"/>
    </source>
</evidence>
<dbReference type="SUPFAM" id="SSF50475">
    <property type="entry name" value="FMN-binding split barrel"/>
    <property type="match status" value="1"/>
</dbReference>
<proteinExistence type="inferred from homology"/>
<dbReference type="InterPro" id="IPR012349">
    <property type="entry name" value="Split_barrel_FMN-bd"/>
</dbReference>
<comment type="similarity">
    <text evidence="1">Belongs to the non-flavoprotein flavin reductase family.</text>
</comment>
<dbReference type="Gene3D" id="2.30.110.10">
    <property type="entry name" value="Electron Transport, Fmn-binding Protein, Chain A"/>
    <property type="match status" value="1"/>
</dbReference>
<dbReference type="GO" id="GO:0042602">
    <property type="term" value="F:riboflavin reductase (NADPH) activity"/>
    <property type="evidence" value="ECO:0007669"/>
    <property type="project" value="TreeGrafter"/>
</dbReference>
<keyword evidence="2 4" id="KW-0560">Oxidoreductase</keyword>
<evidence type="ECO:0000313" key="4">
    <source>
        <dbReference type="EMBL" id="SYX90855.1"/>
    </source>
</evidence>
<reference evidence="5" key="1">
    <citation type="submission" date="2018-08" db="EMBL/GenBank/DDBJ databases">
        <authorList>
            <person name="Blom J."/>
        </authorList>
    </citation>
    <scope>NUCLEOTIDE SEQUENCE [LARGE SCALE GENOMIC DNA]</scope>
    <source>
        <strain evidence="5">CCOS 865</strain>
    </source>
</reference>
<gene>
    <name evidence="4" type="primary">rutF</name>
    <name evidence="4" type="ORF">CCOS865_03122</name>
</gene>
<dbReference type="InterPro" id="IPR002563">
    <property type="entry name" value="Flavin_Rdtase-like_dom"/>
</dbReference>
<dbReference type="RefSeq" id="WP_119142463.1">
    <property type="nucleotide sequence ID" value="NZ_CBCSFL010000011.1"/>
</dbReference>
<dbReference type="GO" id="GO:0052874">
    <property type="term" value="F:FMN reductase (NADH) activity"/>
    <property type="evidence" value="ECO:0007669"/>
    <property type="project" value="UniProtKB-EC"/>
</dbReference>
<protein>
    <submittedName>
        <fullName evidence="4">FMN reductase (NADH) RutF</fullName>
        <ecNumber evidence="4">1.5.1.42</ecNumber>
    </submittedName>
</protein>
<dbReference type="InterPro" id="IPR050268">
    <property type="entry name" value="NADH-dep_flavin_reductase"/>
</dbReference>
<evidence type="ECO:0000313" key="5">
    <source>
        <dbReference type="Proteomes" id="UP000263595"/>
    </source>
</evidence>
<dbReference type="SMART" id="SM00903">
    <property type="entry name" value="Flavin_Reduct"/>
    <property type="match status" value="1"/>
</dbReference>
<evidence type="ECO:0000256" key="2">
    <source>
        <dbReference type="ARBA" id="ARBA00023002"/>
    </source>
</evidence>
<dbReference type="EC" id="1.5.1.42" evidence="4"/>
<keyword evidence="5" id="KW-1185">Reference proteome</keyword>
<name>A0A383RVC2_9PSED</name>
<dbReference type="Proteomes" id="UP000263595">
    <property type="component" value="Unassembled WGS sequence"/>
</dbReference>
<accession>A0A383RVC2</accession>
<dbReference type="AlphaFoldDB" id="A0A383RVC2"/>
<dbReference type="GO" id="GO:0010181">
    <property type="term" value="F:FMN binding"/>
    <property type="evidence" value="ECO:0007669"/>
    <property type="project" value="InterPro"/>
</dbReference>
<dbReference type="EMBL" id="UNOZ01000022">
    <property type="protein sequence ID" value="SYX90855.1"/>
    <property type="molecule type" value="Genomic_DNA"/>
</dbReference>
<dbReference type="Pfam" id="PF01613">
    <property type="entry name" value="Flavin_Reduct"/>
    <property type="match status" value="1"/>
</dbReference>
<dbReference type="PANTHER" id="PTHR30466">
    <property type="entry name" value="FLAVIN REDUCTASE"/>
    <property type="match status" value="1"/>
</dbReference>
<feature type="domain" description="Flavin reductase like" evidence="3">
    <location>
        <begin position="33"/>
        <end position="178"/>
    </location>
</feature>
<sequence length="183" mass="19468">MNAHQHARVLSAAALSSDAFSGSVDPSAFKLSMRQIASPVGIITTREGDLRNGLTATSICSVSMEPPTMLVCVNRNASAEKTIAASGAFAINMLADAQHPVARLFSTPKLCPEDRFAGGQWSELVTGAPILEGAVATFDCVVQECITSGSHNLYIGRVIATRSLDQDILLYRDGAFRRLESIN</sequence>
<dbReference type="OrthoDB" id="6401628at2"/>
<dbReference type="PANTHER" id="PTHR30466:SF11">
    <property type="entry name" value="FLAVIN-DEPENDENT MONOOXYGENASE, REDUCTASE SUBUNIT HSAB"/>
    <property type="match status" value="1"/>
</dbReference>
<organism evidence="4 5">
    <name type="scientific">Pseudomonas reidholzensis</name>
    <dbReference type="NCBI Taxonomy" id="1785162"/>
    <lineage>
        <taxon>Bacteria</taxon>
        <taxon>Pseudomonadati</taxon>
        <taxon>Pseudomonadota</taxon>
        <taxon>Gammaproteobacteria</taxon>
        <taxon>Pseudomonadales</taxon>
        <taxon>Pseudomonadaceae</taxon>
        <taxon>Pseudomonas</taxon>
    </lineage>
</organism>
<evidence type="ECO:0000259" key="3">
    <source>
        <dbReference type="SMART" id="SM00903"/>
    </source>
</evidence>